<dbReference type="STRING" id="927083.DB32_004865"/>
<dbReference type="Proteomes" id="UP000034883">
    <property type="component" value="Chromosome"/>
</dbReference>
<gene>
    <name evidence="1" type="ORF">DB32_004865</name>
</gene>
<dbReference type="PANTHER" id="PTHR46580">
    <property type="entry name" value="SENSOR KINASE-RELATED"/>
    <property type="match status" value="1"/>
</dbReference>
<dbReference type="AlphaFoldDB" id="A0A0F6YJZ2"/>
<dbReference type="SUPFAM" id="SSF69318">
    <property type="entry name" value="Integrin alpha N-terminal domain"/>
    <property type="match status" value="1"/>
</dbReference>
<accession>A0A0F6YJZ2</accession>
<reference evidence="1 2" key="1">
    <citation type="submission" date="2015-03" db="EMBL/GenBank/DDBJ databases">
        <title>Genome assembly of Sandaracinus amylolyticus DSM 53668.</title>
        <authorList>
            <person name="Sharma G."/>
            <person name="Subramanian S."/>
        </authorList>
    </citation>
    <scope>NUCLEOTIDE SEQUENCE [LARGE SCALE GENOMIC DNA]</scope>
    <source>
        <strain evidence="1 2">DSM 53668</strain>
    </source>
</reference>
<protein>
    <recommendedName>
        <fullName evidence="3">FG-GAP repeat protein</fullName>
    </recommendedName>
</protein>
<dbReference type="RefSeq" id="WP_053234942.1">
    <property type="nucleotide sequence ID" value="NZ_CP011125.1"/>
</dbReference>
<name>A0A0F6YJZ2_9BACT</name>
<dbReference type="KEGG" id="samy:DB32_004865"/>
<dbReference type="EMBL" id="CP011125">
    <property type="protein sequence ID" value="AKF07716.1"/>
    <property type="molecule type" value="Genomic_DNA"/>
</dbReference>
<sequence length="424" mass="41673">MRKLLWLGCVLALVATGCSLDLDRLRGTPDAGDEMDSGIADASMPIDAPMQREDAGLDASTDASTDDAGSDGGVRCTATCAASATFGAPRDVSLASAPVDVELGDITGDGFLDVVVLTMDGSVLVLSAEPDGAGCGSRALRATDTVASTSGAADLALGDADDDGRLDAAVVGTGGALALHTTDAAGKLGAAQTLDFEGNAFGVTFSGRRIHVAGGGTSGAVRAFELAGGALVELESASAPPLVEIASMTLADGTPGLASSSLIGAAVLVDRVQEAGAPTRVATVPVSAGSHIASGDLDGDGDDDLAMNAIGTSRVTMILADGDTFTLAPRADASGVVDALAIGALDDDEQVDVAVIVGTAVYPYVLGDPRVPGGALIGRPGVALDGEGRDVVIGDLDGDALPDLVVIGEASGGHEVRVVPGACP</sequence>
<evidence type="ECO:0000313" key="1">
    <source>
        <dbReference type="EMBL" id="AKF07716.1"/>
    </source>
</evidence>
<evidence type="ECO:0008006" key="3">
    <source>
        <dbReference type="Google" id="ProtNLM"/>
    </source>
</evidence>
<evidence type="ECO:0000313" key="2">
    <source>
        <dbReference type="Proteomes" id="UP000034883"/>
    </source>
</evidence>
<organism evidence="1 2">
    <name type="scientific">Sandaracinus amylolyticus</name>
    <dbReference type="NCBI Taxonomy" id="927083"/>
    <lineage>
        <taxon>Bacteria</taxon>
        <taxon>Pseudomonadati</taxon>
        <taxon>Myxococcota</taxon>
        <taxon>Polyangia</taxon>
        <taxon>Polyangiales</taxon>
        <taxon>Sandaracinaceae</taxon>
        <taxon>Sandaracinus</taxon>
    </lineage>
</organism>
<dbReference type="InterPro" id="IPR028994">
    <property type="entry name" value="Integrin_alpha_N"/>
</dbReference>
<dbReference type="PROSITE" id="PS51257">
    <property type="entry name" value="PROKAR_LIPOPROTEIN"/>
    <property type="match status" value="1"/>
</dbReference>
<proteinExistence type="predicted"/>
<keyword evidence="2" id="KW-1185">Reference proteome</keyword>